<dbReference type="Pfam" id="PF08239">
    <property type="entry name" value="SH3_3"/>
    <property type="match status" value="1"/>
</dbReference>
<gene>
    <name evidence="3" type="ORF">HELGO_WM13047</name>
</gene>
<evidence type="ECO:0000313" key="3">
    <source>
        <dbReference type="EMBL" id="CAA6801853.1"/>
    </source>
</evidence>
<feature type="domain" description="SH3b" evidence="2">
    <location>
        <begin position="292"/>
        <end position="347"/>
    </location>
</feature>
<dbReference type="AlphaFoldDB" id="A0A6S6S2H8"/>
<dbReference type="InterPro" id="IPR043504">
    <property type="entry name" value="Peptidase_S1_PA_chymotrypsin"/>
</dbReference>
<dbReference type="EMBL" id="CACVAP010000035">
    <property type="protein sequence ID" value="CAA6801853.1"/>
    <property type="molecule type" value="Genomic_DNA"/>
</dbReference>
<dbReference type="InterPro" id="IPR003646">
    <property type="entry name" value="SH3-like_bac-type"/>
</dbReference>
<dbReference type="Gene3D" id="2.30.30.40">
    <property type="entry name" value="SH3 Domains"/>
    <property type="match status" value="1"/>
</dbReference>
<protein>
    <submittedName>
        <fullName evidence="3">Serine/threonine kinase</fullName>
    </submittedName>
</protein>
<dbReference type="InterPro" id="IPR009003">
    <property type="entry name" value="Peptidase_S1_PA"/>
</dbReference>
<dbReference type="SUPFAM" id="SSF50494">
    <property type="entry name" value="Trypsin-like serine proteases"/>
    <property type="match status" value="1"/>
</dbReference>
<dbReference type="Pfam" id="PF13365">
    <property type="entry name" value="Trypsin_2"/>
    <property type="match status" value="1"/>
</dbReference>
<dbReference type="Gene3D" id="2.40.10.10">
    <property type="entry name" value="Trypsin-like serine proteases"/>
    <property type="match status" value="2"/>
</dbReference>
<accession>A0A6S6S2H8</accession>
<sequence>MSKNIVHIESSNKDNKSFGTGFVIESNQEGTYILTCQHVLGTVQDATIEAQPVEIVVQNSFLDMAIIFLPSVEHKKMTLQLAPCHDLNITTIAFSNFKKDLVQKSTIHATLFKDFIELHSTEDDTFYLIKKIKADEDYKFSRGNSGAPIICNKTANVIAMLSNKEGTNLAYAIGISCIKKLLEQLNNDEDLMQKHEEFYLKFSTFKKEVSSSVQTRRNPKNRAIFHINELKKENSDLLTSLRKKLFKLKYFFLGVLSVFALYGVYSFVSTEKTKKVNTAPYYQVTNLPSHETLNVRKGAGQGYKVIDELLPSANHIRLIKCKHNDEGIKWCQINYRETTGWVHSRYIVKAPRH</sequence>
<keyword evidence="1" id="KW-0812">Transmembrane</keyword>
<keyword evidence="3" id="KW-0418">Kinase</keyword>
<reference evidence="3" key="1">
    <citation type="submission" date="2020-01" db="EMBL/GenBank/DDBJ databases">
        <authorList>
            <person name="Meier V. D."/>
            <person name="Meier V D."/>
        </authorList>
    </citation>
    <scope>NUCLEOTIDE SEQUENCE</scope>
    <source>
        <strain evidence="3">HLG_WM_MAG_06</strain>
    </source>
</reference>
<keyword evidence="3" id="KW-0808">Transferase</keyword>
<keyword evidence="1" id="KW-0472">Membrane</keyword>
<name>A0A6S6S2H8_9BACT</name>
<evidence type="ECO:0000256" key="1">
    <source>
        <dbReference type="SAM" id="Phobius"/>
    </source>
</evidence>
<dbReference type="GO" id="GO:0016301">
    <property type="term" value="F:kinase activity"/>
    <property type="evidence" value="ECO:0007669"/>
    <property type="project" value="UniProtKB-KW"/>
</dbReference>
<feature type="transmembrane region" description="Helical" evidence="1">
    <location>
        <begin position="250"/>
        <end position="268"/>
    </location>
</feature>
<evidence type="ECO:0000259" key="2">
    <source>
        <dbReference type="Pfam" id="PF08239"/>
    </source>
</evidence>
<proteinExistence type="predicted"/>
<organism evidence="3">
    <name type="scientific">uncultured Sulfurovum sp</name>
    <dbReference type="NCBI Taxonomy" id="269237"/>
    <lineage>
        <taxon>Bacteria</taxon>
        <taxon>Pseudomonadati</taxon>
        <taxon>Campylobacterota</taxon>
        <taxon>Epsilonproteobacteria</taxon>
        <taxon>Campylobacterales</taxon>
        <taxon>Sulfurovaceae</taxon>
        <taxon>Sulfurovum</taxon>
        <taxon>environmental samples</taxon>
    </lineage>
</organism>
<keyword evidence="1" id="KW-1133">Transmembrane helix</keyword>